<dbReference type="SUPFAM" id="SSF53383">
    <property type="entry name" value="PLP-dependent transferases"/>
    <property type="match status" value="1"/>
</dbReference>
<evidence type="ECO:0000256" key="2">
    <source>
        <dbReference type="ARBA" id="ARBA00037999"/>
    </source>
</evidence>
<dbReference type="PANTHER" id="PTHR30244">
    <property type="entry name" value="TRANSAMINASE"/>
    <property type="match status" value="1"/>
</dbReference>
<evidence type="ECO:0000313" key="5">
    <source>
        <dbReference type="Proteomes" id="UP001320272"/>
    </source>
</evidence>
<comment type="similarity">
    <text evidence="2 3">Belongs to the DegT/DnrJ/EryC1 family.</text>
</comment>
<evidence type="ECO:0000256" key="1">
    <source>
        <dbReference type="ARBA" id="ARBA00022898"/>
    </source>
</evidence>
<sequence>MIPVTRPYLPARARLERYLDSIYNSHCLTNNGPLTQQLGERLAEYLDVEHLLLVGNGTLALQIAYRALGVSGPTAEEGWNAVTTPFSFVATTSSLKWDGGKPAFADIDPDTWCVDAHRVVEAISPCSRALVPVHVFGNACNVEHLEAIAARNGLPVIYDGAHAFGVRYKGKSLLRRGDATTLSFHATKIFHCIEGGAIIFRCREDLETARLMTQFGTLQRDRIDAVGINAKLNEFQAAMGLCILDEIDTVLTQRADIWERYRTQLTDWVRLQVWNPKATQNHAYFPIVFESEAVLLQVLTALGARGIEARRYFYPSLDDVACLSPAQVHHKGKQQSNAQSLASRILCLPIYPGLTSQQVDVICETVKESLGHVGIAFGMPGCTKGEDQCRTKPSPN</sequence>
<keyword evidence="1 3" id="KW-0663">Pyridoxal phosphate</keyword>
<protein>
    <submittedName>
        <fullName evidence="4">DegT/DnrJ/EryC1/StrS family aminotransferase</fullName>
    </submittedName>
</protein>
<dbReference type="GO" id="GO:0008483">
    <property type="term" value="F:transaminase activity"/>
    <property type="evidence" value="ECO:0007669"/>
    <property type="project" value="UniProtKB-KW"/>
</dbReference>
<dbReference type="InterPro" id="IPR000653">
    <property type="entry name" value="DegT/StrS_aminotransferase"/>
</dbReference>
<keyword evidence="4" id="KW-0808">Transferase</keyword>
<keyword evidence="5" id="KW-1185">Reference proteome</keyword>
<dbReference type="InterPro" id="IPR015424">
    <property type="entry name" value="PyrdxlP-dep_Trfase"/>
</dbReference>
<dbReference type="CDD" id="cd00616">
    <property type="entry name" value="AHBA_syn"/>
    <property type="match status" value="1"/>
</dbReference>
<name>A0ABS9AWA9_9GAMM</name>
<proteinExistence type="inferred from homology"/>
<evidence type="ECO:0000313" key="4">
    <source>
        <dbReference type="EMBL" id="MCE8025897.1"/>
    </source>
</evidence>
<accession>A0ABS9AWA9</accession>
<organism evidence="4 5">
    <name type="scientific">Billgrantia aerodenitrificans</name>
    <dbReference type="NCBI Taxonomy" id="2733483"/>
    <lineage>
        <taxon>Bacteria</taxon>
        <taxon>Pseudomonadati</taxon>
        <taxon>Pseudomonadota</taxon>
        <taxon>Gammaproteobacteria</taxon>
        <taxon>Oceanospirillales</taxon>
        <taxon>Halomonadaceae</taxon>
        <taxon>Billgrantia</taxon>
    </lineage>
</organism>
<keyword evidence="4" id="KW-0032">Aminotransferase</keyword>
<dbReference type="Gene3D" id="3.40.640.10">
    <property type="entry name" value="Type I PLP-dependent aspartate aminotransferase-like (Major domain)"/>
    <property type="match status" value="1"/>
</dbReference>
<dbReference type="Proteomes" id="UP001320272">
    <property type="component" value="Unassembled WGS sequence"/>
</dbReference>
<reference evidence="4 5" key="1">
    <citation type="journal article" date="2021" name="Front. Microbiol.">
        <title>Aerobic Denitrification and Heterotrophic Sulfur Oxidation in the Genus Halomonas Revealed by Six Novel Species Characterizations and Genome-Based Analysis.</title>
        <authorList>
            <person name="Wang L."/>
            <person name="Shao Z."/>
        </authorList>
    </citation>
    <scope>NUCLEOTIDE SEQUENCE [LARGE SCALE GENOMIC DNA]</scope>
    <source>
        <strain evidence="4 5">MCCC 1A11058</strain>
    </source>
</reference>
<dbReference type="Pfam" id="PF01041">
    <property type="entry name" value="DegT_DnrJ_EryC1"/>
    <property type="match status" value="1"/>
</dbReference>
<dbReference type="PIRSF" id="PIRSF000390">
    <property type="entry name" value="PLP_StrS"/>
    <property type="match status" value="1"/>
</dbReference>
<dbReference type="PANTHER" id="PTHR30244:SF9">
    <property type="entry name" value="PROTEIN RV3402C"/>
    <property type="match status" value="1"/>
</dbReference>
<comment type="caution">
    <text evidence="4">The sequence shown here is derived from an EMBL/GenBank/DDBJ whole genome shotgun (WGS) entry which is preliminary data.</text>
</comment>
<dbReference type="InterPro" id="IPR015421">
    <property type="entry name" value="PyrdxlP-dep_Trfase_major"/>
</dbReference>
<dbReference type="EMBL" id="JABFTV010000009">
    <property type="protein sequence ID" value="MCE8025897.1"/>
    <property type="molecule type" value="Genomic_DNA"/>
</dbReference>
<gene>
    <name evidence="4" type="ORF">HOP59_17360</name>
</gene>
<dbReference type="RefSeq" id="WP_141638647.1">
    <property type="nucleotide sequence ID" value="NZ_JABFTV010000009.1"/>
</dbReference>
<evidence type="ECO:0000256" key="3">
    <source>
        <dbReference type="RuleBase" id="RU004508"/>
    </source>
</evidence>